<evidence type="ECO:0000313" key="2">
    <source>
        <dbReference type="Proteomes" id="UP001145114"/>
    </source>
</evidence>
<reference evidence="1" key="1">
    <citation type="submission" date="2022-06" db="EMBL/GenBank/DDBJ databases">
        <title>Phylogenomic reconstructions and comparative analyses of Kickxellomycotina fungi.</title>
        <authorList>
            <person name="Reynolds N.K."/>
            <person name="Stajich J.E."/>
            <person name="Barry K."/>
            <person name="Grigoriev I.V."/>
            <person name="Crous P."/>
            <person name="Smith M.E."/>
        </authorList>
    </citation>
    <scope>NUCLEOTIDE SEQUENCE</scope>
    <source>
        <strain evidence="1">RSA 2271</strain>
    </source>
</reference>
<name>A0ACC1HKY6_9FUNG</name>
<organism evidence="1 2">
    <name type="scientific">Spiromyces aspiralis</name>
    <dbReference type="NCBI Taxonomy" id="68401"/>
    <lineage>
        <taxon>Eukaryota</taxon>
        <taxon>Fungi</taxon>
        <taxon>Fungi incertae sedis</taxon>
        <taxon>Zoopagomycota</taxon>
        <taxon>Kickxellomycotina</taxon>
        <taxon>Kickxellomycetes</taxon>
        <taxon>Kickxellales</taxon>
        <taxon>Kickxellaceae</taxon>
        <taxon>Spiromyces</taxon>
    </lineage>
</organism>
<dbReference type="Proteomes" id="UP001145114">
    <property type="component" value="Unassembled WGS sequence"/>
</dbReference>
<accession>A0ACC1HKY6</accession>
<gene>
    <name evidence="1" type="ORF">EV182_000507</name>
</gene>
<dbReference type="EMBL" id="JAMZIH010005166">
    <property type="protein sequence ID" value="KAJ1675818.1"/>
    <property type="molecule type" value="Genomic_DNA"/>
</dbReference>
<keyword evidence="2" id="KW-1185">Reference proteome</keyword>
<comment type="caution">
    <text evidence="1">The sequence shown here is derived from an EMBL/GenBank/DDBJ whole genome shotgun (WGS) entry which is preliminary data.</text>
</comment>
<protein>
    <submittedName>
        <fullName evidence="1">Uncharacterized protein</fullName>
    </submittedName>
</protein>
<proteinExistence type="predicted"/>
<sequence>MPAGLHAAAVLALLLVVAMVRAEITSFCKCTCGPNSIILELTREGLSNLPLAQEPIDLDSLSPIACMNCTRALCSKANRDLCNDAGANEEITPLCFRKLLALQHTMNAAMASRPCVALPGKDMPF</sequence>
<evidence type="ECO:0000313" key="1">
    <source>
        <dbReference type="EMBL" id="KAJ1675818.1"/>
    </source>
</evidence>